<feature type="region of interest" description="Disordered" evidence="1">
    <location>
        <begin position="1"/>
        <end position="39"/>
    </location>
</feature>
<keyword evidence="3" id="KW-1185">Reference proteome</keyword>
<dbReference type="EMBL" id="LN890656">
    <property type="protein sequence ID" value="CUS06292.1"/>
    <property type="molecule type" value="Genomic_DNA"/>
</dbReference>
<organism evidence="2 3">
    <name type="scientific">Candidatus Promineifilum breve</name>
    <dbReference type="NCBI Taxonomy" id="1806508"/>
    <lineage>
        <taxon>Bacteria</taxon>
        <taxon>Bacillati</taxon>
        <taxon>Chloroflexota</taxon>
        <taxon>Ardenticatenia</taxon>
        <taxon>Candidatus Promineifilales</taxon>
        <taxon>Candidatus Promineifilaceae</taxon>
        <taxon>Candidatus Promineifilum</taxon>
    </lineage>
</organism>
<gene>
    <name evidence="2" type="ORF">CFX0092_B0758</name>
</gene>
<dbReference type="Proteomes" id="UP000215027">
    <property type="component" value="Chromosome II"/>
</dbReference>
<reference evidence="2" key="1">
    <citation type="submission" date="2016-01" db="EMBL/GenBank/DDBJ databases">
        <authorList>
            <person name="Mcilroy J.S."/>
            <person name="Karst M S."/>
            <person name="Albertsen M."/>
        </authorList>
    </citation>
    <scope>NUCLEOTIDE SEQUENCE</scope>
    <source>
        <strain evidence="2">Cfx-K</strain>
    </source>
</reference>
<sequence length="55" mass="6657">MRRSWLSSWSRTAATDKRSDIRDTSSQWQRNTEDTENHRVTQRFSEKSFFSRCSL</sequence>
<dbReference type="AlphaFoldDB" id="A0A160T8C0"/>
<proteinExistence type="predicted"/>
<evidence type="ECO:0000313" key="3">
    <source>
        <dbReference type="Proteomes" id="UP000215027"/>
    </source>
</evidence>
<feature type="compositionally biased region" description="Basic and acidic residues" evidence="1">
    <location>
        <begin position="14"/>
        <end position="23"/>
    </location>
</feature>
<accession>A0A160T8C0</accession>
<protein>
    <submittedName>
        <fullName evidence="2">Uncharacterized protein</fullName>
    </submittedName>
</protein>
<evidence type="ECO:0000313" key="2">
    <source>
        <dbReference type="EMBL" id="CUS06292.1"/>
    </source>
</evidence>
<feature type="compositionally biased region" description="Polar residues" evidence="1">
    <location>
        <begin position="1"/>
        <end position="13"/>
    </location>
</feature>
<evidence type="ECO:0000256" key="1">
    <source>
        <dbReference type="SAM" id="MobiDB-lite"/>
    </source>
</evidence>
<name>A0A160T8C0_9CHLR</name>
<dbReference type="KEGG" id="pbf:CFX0092_B0758"/>